<evidence type="ECO:0000313" key="2">
    <source>
        <dbReference type="Proteomes" id="UP001174839"/>
    </source>
</evidence>
<organism evidence="1 2">
    <name type="scientific">Robiginitalea aurantiaca</name>
    <dbReference type="NCBI Taxonomy" id="3056915"/>
    <lineage>
        <taxon>Bacteria</taxon>
        <taxon>Pseudomonadati</taxon>
        <taxon>Bacteroidota</taxon>
        <taxon>Flavobacteriia</taxon>
        <taxon>Flavobacteriales</taxon>
        <taxon>Flavobacteriaceae</taxon>
        <taxon>Robiginitalea</taxon>
    </lineage>
</organism>
<dbReference type="RefSeq" id="WP_289725891.1">
    <property type="nucleotide sequence ID" value="NZ_JAUDUY010000010.1"/>
</dbReference>
<dbReference type="EMBL" id="JAUDUY010000010">
    <property type="protein sequence ID" value="MDM9632530.1"/>
    <property type="molecule type" value="Genomic_DNA"/>
</dbReference>
<keyword evidence="2" id="KW-1185">Reference proteome</keyword>
<accession>A0ABT7WHZ4</accession>
<proteinExistence type="predicted"/>
<protein>
    <submittedName>
        <fullName evidence="1">Uncharacterized protein</fullName>
    </submittedName>
</protein>
<reference evidence="1" key="1">
    <citation type="submission" date="2023-06" db="EMBL/GenBank/DDBJ databases">
        <title>Robiginitalea aurantiacus sp. nov. and Algoriphagus sediminis sp. nov., isolated from coastal sediment.</title>
        <authorList>
            <person name="Zhou Z.Y."/>
            <person name="An J."/>
            <person name="Jia Y.W."/>
            <person name="Du Z.J."/>
        </authorList>
    </citation>
    <scope>NUCLEOTIDE SEQUENCE</scope>
    <source>
        <strain evidence="1">M39</strain>
    </source>
</reference>
<name>A0ABT7WHZ4_9FLAO</name>
<comment type="caution">
    <text evidence="1">The sequence shown here is derived from an EMBL/GenBank/DDBJ whole genome shotgun (WGS) entry which is preliminary data.</text>
</comment>
<evidence type="ECO:0000313" key="1">
    <source>
        <dbReference type="EMBL" id="MDM9632530.1"/>
    </source>
</evidence>
<dbReference type="Proteomes" id="UP001174839">
    <property type="component" value="Unassembled WGS sequence"/>
</dbReference>
<sequence length="251" mass="27700">MAPVEFEKELQKRIRSREVKPRADSWDRIEARLDAEAPAVKRGSVKWKVLAAACVVALLGYFLLQEPSVKIPQTDGVVERPEADKPDLLNKGEQKTDFEVFKSDLPAGVASAQPTDEVEADKRATEKQTAPLVAKNKSEPVKQVDLADQTLEVFPTDVQEEFKSATPDLIAAADDEESKDGLRDSEVDALLTQAMQVADNKGIPTDTVTVNPARLLGEVESELDESFREKVLKKLKTGYNKVRTAVADRSE</sequence>
<gene>
    <name evidence="1" type="ORF">QU605_13715</name>
</gene>